<dbReference type="InterPro" id="IPR050644">
    <property type="entry name" value="PG_Glycine_Bridge_Synth"/>
</dbReference>
<keyword evidence="4" id="KW-0573">Peptidoglycan synthesis</keyword>
<accession>A0ABQ6H1T0</accession>
<comment type="caution">
    <text evidence="8">The sequence shown here is derived from an EMBL/GenBank/DDBJ whole genome shotgun (WGS) entry which is preliminary data.</text>
</comment>
<dbReference type="NCBIfam" id="TIGR03019">
    <property type="entry name" value="pepcterm_femAB"/>
    <property type="match status" value="1"/>
</dbReference>
<dbReference type="PANTHER" id="PTHR36174:SF1">
    <property type="entry name" value="LIPID II:GLYCINE GLYCYLTRANSFERASE"/>
    <property type="match status" value="1"/>
</dbReference>
<dbReference type="RefSeq" id="WP_284207464.1">
    <property type="nucleotide sequence ID" value="NZ_BSSU01000007.1"/>
</dbReference>
<reference evidence="8 9" key="1">
    <citation type="submission" date="2023-03" db="EMBL/GenBank/DDBJ databases">
        <title>Draft genome sequence of Thalassotalea eurytherma JCM 18482T.</title>
        <authorList>
            <person name="Sawabe T."/>
        </authorList>
    </citation>
    <scope>NUCLEOTIDE SEQUENCE [LARGE SCALE GENOMIC DNA]</scope>
    <source>
        <strain evidence="8 9">JCM 18482</strain>
    </source>
</reference>
<feature type="domain" description="BioF2-like acetyltransferase" evidence="7">
    <location>
        <begin position="145"/>
        <end position="281"/>
    </location>
</feature>
<dbReference type="InterPro" id="IPR038740">
    <property type="entry name" value="BioF2-like_GNAT_dom"/>
</dbReference>
<sequence length="344" mass="38359">MEVIFASSSNHNSWDEYVSNNANASAYHQWAWLATVEQAYKFSVYRLMAIENGKTVGVFPLAYIKKPFMAGKLSSLPYCDLGGVLADSDEIKQQLLAEAFKLGAEKSIAKIEYRTHAARDREPSTLQKVRMVLPLPSSSEELMQSFKSKLRSQIRKATKNGLTASTGNDKAHLDGFYQVYCKNMRDLGSPAHSFQWFQSIVENYKENAVIANVYFKGEVIGAGLILVNNQACVIPWASTNGDYNKLAPNMLLYWTLLSYASDNGITSFDFGRSTPGEGTYKFKAQWGAQPQGLDWYDFYQGKPVIESAGVGNNRLRPLIEKLWCKLPVGVATGMGSSLRKYISL</sequence>
<dbReference type="InterPro" id="IPR003447">
    <property type="entry name" value="FEMABX"/>
</dbReference>
<evidence type="ECO:0000256" key="3">
    <source>
        <dbReference type="ARBA" id="ARBA00022960"/>
    </source>
</evidence>
<evidence type="ECO:0000256" key="4">
    <source>
        <dbReference type="ARBA" id="ARBA00022984"/>
    </source>
</evidence>
<keyword evidence="6" id="KW-0961">Cell wall biogenesis/degradation</keyword>
<evidence type="ECO:0000256" key="5">
    <source>
        <dbReference type="ARBA" id="ARBA00023315"/>
    </source>
</evidence>
<dbReference type="InterPro" id="IPR016181">
    <property type="entry name" value="Acyl_CoA_acyltransferase"/>
</dbReference>
<evidence type="ECO:0000259" key="7">
    <source>
        <dbReference type="Pfam" id="PF13480"/>
    </source>
</evidence>
<evidence type="ECO:0000256" key="6">
    <source>
        <dbReference type="ARBA" id="ARBA00023316"/>
    </source>
</evidence>
<evidence type="ECO:0000256" key="1">
    <source>
        <dbReference type="ARBA" id="ARBA00009943"/>
    </source>
</evidence>
<proteinExistence type="inferred from homology"/>
<dbReference type="PANTHER" id="PTHR36174">
    <property type="entry name" value="LIPID II:GLYCINE GLYCYLTRANSFERASE"/>
    <property type="match status" value="1"/>
</dbReference>
<comment type="similarity">
    <text evidence="1">Belongs to the FemABX family.</text>
</comment>
<name>A0ABQ6H1T0_9GAMM</name>
<evidence type="ECO:0000313" key="9">
    <source>
        <dbReference type="Proteomes" id="UP001157133"/>
    </source>
</evidence>
<keyword evidence="5" id="KW-0012">Acyltransferase</keyword>
<keyword evidence="3" id="KW-0133">Cell shape</keyword>
<dbReference type="SUPFAM" id="SSF55729">
    <property type="entry name" value="Acyl-CoA N-acyltransferases (Nat)"/>
    <property type="match status" value="1"/>
</dbReference>
<evidence type="ECO:0000256" key="2">
    <source>
        <dbReference type="ARBA" id="ARBA00022679"/>
    </source>
</evidence>
<keyword evidence="9" id="KW-1185">Reference proteome</keyword>
<gene>
    <name evidence="8" type="ORF">theurythT_15620</name>
</gene>
<dbReference type="Gene3D" id="3.40.630.30">
    <property type="match status" value="1"/>
</dbReference>
<dbReference type="EMBL" id="BSSU01000007">
    <property type="protein sequence ID" value="GLX82110.1"/>
    <property type="molecule type" value="Genomic_DNA"/>
</dbReference>
<evidence type="ECO:0000313" key="8">
    <source>
        <dbReference type="EMBL" id="GLX82110.1"/>
    </source>
</evidence>
<keyword evidence="2" id="KW-0808">Transferase</keyword>
<dbReference type="Pfam" id="PF13480">
    <property type="entry name" value="Acetyltransf_6"/>
    <property type="match status" value="1"/>
</dbReference>
<dbReference type="Proteomes" id="UP001157133">
    <property type="component" value="Unassembled WGS sequence"/>
</dbReference>
<protein>
    <recommendedName>
        <fullName evidence="7">BioF2-like acetyltransferase domain-containing protein</fullName>
    </recommendedName>
</protein>
<organism evidence="8 9">
    <name type="scientific">Thalassotalea eurytherma</name>
    <dbReference type="NCBI Taxonomy" id="1144278"/>
    <lineage>
        <taxon>Bacteria</taxon>
        <taxon>Pseudomonadati</taxon>
        <taxon>Pseudomonadota</taxon>
        <taxon>Gammaproteobacteria</taxon>
        <taxon>Alteromonadales</taxon>
        <taxon>Colwelliaceae</taxon>
        <taxon>Thalassotalea</taxon>
    </lineage>
</organism>
<dbReference type="InterPro" id="IPR017469">
    <property type="entry name" value="PEP-CTERM_FemAB-rel"/>
</dbReference>
<dbReference type="PROSITE" id="PS51191">
    <property type="entry name" value="FEMABX"/>
    <property type="match status" value="1"/>
</dbReference>